<dbReference type="AlphaFoldDB" id="A0A836H8Q6"/>
<dbReference type="GO" id="GO:0016020">
    <property type="term" value="C:membrane"/>
    <property type="evidence" value="ECO:0007669"/>
    <property type="project" value="UniProtKB-SubCell"/>
</dbReference>
<feature type="transmembrane region" description="Helical" evidence="8">
    <location>
        <begin position="310"/>
        <end position="331"/>
    </location>
</feature>
<reference evidence="11 12" key="1">
    <citation type="submission" date="2021-02" db="EMBL/GenBank/DDBJ databases">
        <title>Leishmania (Mundinia) enrietti genome sequencing and assembly.</title>
        <authorList>
            <person name="Almutairi H."/>
            <person name="Gatherer D."/>
        </authorList>
    </citation>
    <scope>NUCLEOTIDE SEQUENCE [LARGE SCALE GENOMIC DNA]</scope>
    <source>
        <strain evidence="11">CUR178</strain>
    </source>
</reference>
<feature type="transmembrane region" description="Helical" evidence="8">
    <location>
        <begin position="572"/>
        <end position="592"/>
    </location>
</feature>
<dbReference type="Proteomes" id="UP000674179">
    <property type="component" value="Chromosome 30"/>
</dbReference>
<feature type="region of interest" description="Disordered" evidence="9">
    <location>
        <begin position="1"/>
        <end position="62"/>
    </location>
</feature>
<evidence type="ECO:0000256" key="5">
    <source>
        <dbReference type="ARBA" id="ARBA00023136"/>
    </source>
</evidence>
<dbReference type="Pfam" id="PF01529">
    <property type="entry name" value="DHHC"/>
    <property type="match status" value="1"/>
</dbReference>
<evidence type="ECO:0000256" key="1">
    <source>
        <dbReference type="ARBA" id="ARBA00004141"/>
    </source>
</evidence>
<name>A0A836H8Q6_LEIEN</name>
<dbReference type="GO" id="GO:0019706">
    <property type="term" value="F:protein-cysteine S-palmitoyltransferase activity"/>
    <property type="evidence" value="ECO:0007669"/>
    <property type="project" value="UniProtKB-EC"/>
</dbReference>
<dbReference type="GO" id="GO:0005794">
    <property type="term" value="C:Golgi apparatus"/>
    <property type="evidence" value="ECO:0007669"/>
    <property type="project" value="TreeGrafter"/>
</dbReference>
<keyword evidence="12" id="KW-1185">Reference proteome</keyword>
<dbReference type="PANTHER" id="PTHR22883:SF23">
    <property type="entry name" value="PALMITOYLTRANSFERASE ZDHHC6"/>
    <property type="match status" value="1"/>
</dbReference>
<evidence type="ECO:0000259" key="10">
    <source>
        <dbReference type="Pfam" id="PF01529"/>
    </source>
</evidence>
<comment type="subcellular location">
    <subcellularLocation>
        <location evidence="1">Membrane</location>
        <topology evidence="1">Multi-pass membrane protein</topology>
    </subcellularLocation>
</comment>
<comment type="caution">
    <text evidence="11">The sequence shown here is derived from an EMBL/GenBank/DDBJ whole genome shotgun (WGS) entry which is preliminary data.</text>
</comment>
<accession>A0A836H8Q6</accession>
<keyword evidence="2 8" id="KW-0808">Transferase</keyword>
<dbReference type="PANTHER" id="PTHR22883">
    <property type="entry name" value="ZINC FINGER DHHC DOMAIN CONTAINING PROTEIN"/>
    <property type="match status" value="1"/>
</dbReference>
<proteinExistence type="inferred from homology"/>
<dbReference type="InterPro" id="IPR039859">
    <property type="entry name" value="PFA4/ZDH16/20/ERF2-like"/>
</dbReference>
<dbReference type="PROSITE" id="PS50216">
    <property type="entry name" value="DHHC"/>
    <property type="match status" value="1"/>
</dbReference>
<evidence type="ECO:0000256" key="4">
    <source>
        <dbReference type="ARBA" id="ARBA00022989"/>
    </source>
</evidence>
<dbReference type="EC" id="2.3.1.225" evidence="8"/>
<evidence type="ECO:0000256" key="9">
    <source>
        <dbReference type="SAM" id="MobiDB-lite"/>
    </source>
</evidence>
<comment type="domain">
    <text evidence="8">The DHHC domain is required for palmitoyltransferase activity.</text>
</comment>
<comment type="catalytic activity">
    <reaction evidence="8">
        <text>L-cysteinyl-[protein] + hexadecanoyl-CoA = S-hexadecanoyl-L-cysteinyl-[protein] + CoA</text>
        <dbReference type="Rhea" id="RHEA:36683"/>
        <dbReference type="Rhea" id="RHEA-COMP:10131"/>
        <dbReference type="Rhea" id="RHEA-COMP:11032"/>
        <dbReference type="ChEBI" id="CHEBI:29950"/>
        <dbReference type="ChEBI" id="CHEBI:57287"/>
        <dbReference type="ChEBI" id="CHEBI:57379"/>
        <dbReference type="ChEBI" id="CHEBI:74151"/>
        <dbReference type="EC" id="2.3.1.225"/>
    </reaction>
</comment>
<feature type="transmembrane region" description="Helical" evidence="8">
    <location>
        <begin position="531"/>
        <end position="552"/>
    </location>
</feature>
<feature type="domain" description="Palmitoyltransferase DHHC" evidence="10">
    <location>
        <begin position="488"/>
        <end position="615"/>
    </location>
</feature>
<dbReference type="GO" id="GO:0006612">
    <property type="term" value="P:protein targeting to membrane"/>
    <property type="evidence" value="ECO:0007669"/>
    <property type="project" value="TreeGrafter"/>
</dbReference>
<keyword evidence="5 8" id="KW-0472">Membrane</keyword>
<evidence type="ECO:0000313" key="12">
    <source>
        <dbReference type="Proteomes" id="UP000674179"/>
    </source>
</evidence>
<dbReference type="GO" id="GO:0005783">
    <property type="term" value="C:endoplasmic reticulum"/>
    <property type="evidence" value="ECO:0007669"/>
    <property type="project" value="TreeGrafter"/>
</dbReference>
<keyword evidence="3 8" id="KW-0812">Transmembrane</keyword>
<feature type="transmembrane region" description="Helical" evidence="8">
    <location>
        <begin position="337"/>
        <end position="359"/>
    </location>
</feature>
<dbReference type="GeneID" id="94170277"/>
<comment type="similarity">
    <text evidence="7">Belongs to the DHHC palmitoyltransferase family. PFA5 subfamily.</text>
</comment>
<organism evidence="11 12">
    <name type="scientific">Leishmania enriettii</name>
    <dbReference type="NCBI Taxonomy" id="5663"/>
    <lineage>
        <taxon>Eukaryota</taxon>
        <taxon>Discoba</taxon>
        <taxon>Euglenozoa</taxon>
        <taxon>Kinetoplastea</taxon>
        <taxon>Metakinetoplastina</taxon>
        <taxon>Trypanosomatida</taxon>
        <taxon>Trypanosomatidae</taxon>
        <taxon>Leishmaniinae</taxon>
        <taxon>Leishmania</taxon>
    </lineage>
</organism>
<dbReference type="RefSeq" id="XP_067690870.1">
    <property type="nucleotide sequence ID" value="XM_067834767.1"/>
</dbReference>
<feature type="compositionally biased region" description="Polar residues" evidence="9">
    <location>
        <begin position="39"/>
        <end position="56"/>
    </location>
</feature>
<dbReference type="InterPro" id="IPR001594">
    <property type="entry name" value="Palmitoyltrfase_DHHC"/>
</dbReference>
<evidence type="ECO:0000256" key="2">
    <source>
        <dbReference type="ARBA" id="ARBA00022679"/>
    </source>
</evidence>
<evidence type="ECO:0000256" key="6">
    <source>
        <dbReference type="ARBA" id="ARBA00023315"/>
    </source>
</evidence>
<gene>
    <name evidence="11" type="ORF">CUR178_03029</name>
</gene>
<evidence type="ECO:0000256" key="8">
    <source>
        <dbReference type="RuleBase" id="RU079119"/>
    </source>
</evidence>
<keyword evidence="4 8" id="KW-1133">Transmembrane helix</keyword>
<evidence type="ECO:0000256" key="7">
    <source>
        <dbReference type="ARBA" id="ARBA00038298"/>
    </source>
</evidence>
<sequence length="724" mass="79511">MPQSLHAEPACSPPVSEDMTRPSIAHLVLESAIEPPQCPSLQETLQGSAASQSGSHPESDVREELSAFSCAALAGASNASAQRERTIGNPRRRLLSTSNLSTDGAFDLFPGVLCAEGESETAVVLPEWHTQGVMIADAPASDHSAQTASSSSAAAVDASTALSKKSHCDAESKYPIDSNSGGILNPLHCEGSSGSMMGGAGVCGPIAADEKTTLPQTAAEYVKERGELPFSLSRIPAPSTAEEYEARVAEIDHVRCGLGQELEGDAKDIYGPTWPFSRRMFASKVFGVKECPAPNCDHKTNIQAVTGPRAWSLVFIYGSIIVYPVFTTVAYAGEHAWQGIIALWLLAGITCILVTLCAFTNPGIVPRRQLKNVRDCGDILIVRVPAPNSQAVLDKLQALPETIAQPPAGKSSSGGNRTAGSALDYTDEAIRSAVADGDIPASVFNHKRSTVYAMERYFETDTGRIVPYSPRLSESDLAMPTLEFPILFCRTCRVAKGPRTHHCKVCDSCVDEMDHHCPWTNCCIGRNNYPYFFGSLLSLHLMGLYSILYNFGQNIRFIYLHPTWDVWRLLRYAYGMPMIVYISFFVLGLFFFPLMAGHVYMMCQGLTTAEMLKKKWKGSKYFGGINPWSKKHWYQNIYARLFKRWPAAQDDPLRWLDSRYYYGVTVAMAVEDQKLDWLIALPPEARKKVEERHAALREAGARAREEQETAIVRAAMEKRGFHAA</sequence>
<protein>
    <recommendedName>
        <fullName evidence="8">Palmitoyltransferase</fullName>
        <ecNumber evidence="8">2.3.1.225</ecNumber>
    </recommendedName>
</protein>
<dbReference type="KEGG" id="lenr:94170277"/>
<evidence type="ECO:0000256" key="3">
    <source>
        <dbReference type="ARBA" id="ARBA00022692"/>
    </source>
</evidence>
<dbReference type="OrthoDB" id="4096362at2759"/>
<keyword evidence="6 8" id="KW-0012">Acyltransferase</keyword>
<dbReference type="EMBL" id="JAFHKP010000030">
    <property type="protein sequence ID" value="KAG5473111.1"/>
    <property type="molecule type" value="Genomic_DNA"/>
</dbReference>
<evidence type="ECO:0000313" key="11">
    <source>
        <dbReference type="EMBL" id="KAG5473111.1"/>
    </source>
</evidence>